<evidence type="ECO:0000313" key="2">
    <source>
        <dbReference type="Proteomes" id="UP000029224"/>
    </source>
</evidence>
<dbReference type="OrthoDB" id="5903399at2"/>
<reference evidence="1 2" key="1">
    <citation type="submission" date="2014-09" db="EMBL/GenBank/DDBJ databases">
        <title>Vibrio maritimus JCM 19240. (C210) whole genome shotgun sequence.</title>
        <authorList>
            <person name="Sawabe T."/>
            <person name="Meirelles P."/>
            <person name="Nakanishi M."/>
            <person name="Sayaka M."/>
            <person name="Hattori M."/>
            <person name="Ohkuma M."/>
        </authorList>
    </citation>
    <scope>NUCLEOTIDE SEQUENCE [LARGE SCALE GENOMIC DNA]</scope>
    <source>
        <strain evidence="1 2">JCM 19240</strain>
    </source>
</reference>
<protein>
    <submittedName>
        <fullName evidence="1">Uncharacterized protein</fullName>
    </submittedName>
</protein>
<comment type="caution">
    <text evidence="1">The sequence shown here is derived from an EMBL/GenBank/DDBJ whole genome shotgun (WGS) entry which is preliminary data.</text>
</comment>
<reference evidence="1 2" key="2">
    <citation type="submission" date="2014-09" db="EMBL/GenBank/DDBJ databases">
        <authorList>
            <consortium name="NBRP consortium"/>
            <person name="Sawabe T."/>
            <person name="Meirelles P."/>
            <person name="Nakanishi M."/>
            <person name="Sayaka M."/>
            <person name="Hattori M."/>
            <person name="Ohkuma M."/>
        </authorList>
    </citation>
    <scope>NUCLEOTIDE SEQUENCE [LARGE SCALE GENOMIC DNA]</scope>
    <source>
        <strain evidence="1 2">JCM 19240</strain>
    </source>
</reference>
<evidence type="ECO:0000313" key="1">
    <source>
        <dbReference type="EMBL" id="GAL35900.1"/>
    </source>
</evidence>
<keyword evidence="2" id="KW-1185">Reference proteome</keyword>
<accession>A0A090T7F1</accession>
<dbReference type="EMBL" id="BBMT01000008">
    <property type="protein sequence ID" value="GAL35900.1"/>
    <property type="molecule type" value="Genomic_DNA"/>
</dbReference>
<sequence length="81" mass="9549">MQQHKHPMDATIMRLMQSQGLIKSEARSKLKREVYQLDPSQIQKVKRYAEHFGLNAQEKLIEEILELRRETLISQLSTSNQ</sequence>
<dbReference type="Proteomes" id="UP000029224">
    <property type="component" value="Unassembled WGS sequence"/>
</dbReference>
<dbReference type="AlphaFoldDB" id="A0A090T7F1"/>
<name>A0A090T7F1_9VIBR</name>
<organism evidence="1 2">
    <name type="scientific">Vibrio maritimus</name>
    <dbReference type="NCBI Taxonomy" id="990268"/>
    <lineage>
        <taxon>Bacteria</taxon>
        <taxon>Pseudomonadati</taxon>
        <taxon>Pseudomonadota</taxon>
        <taxon>Gammaproteobacteria</taxon>
        <taxon>Vibrionales</taxon>
        <taxon>Vibrionaceae</taxon>
        <taxon>Vibrio</taxon>
    </lineage>
</organism>
<gene>
    <name evidence="1" type="ORF">JCM19240_4835</name>
</gene>
<proteinExistence type="predicted"/>